<organism evidence="2 3">
    <name type="scientific">Alternaria tenuissima</name>
    <dbReference type="NCBI Taxonomy" id="119927"/>
    <lineage>
        <taxon>Eukaryota</taxon>
        <taxon>Fungi</taxon>
        <taxon>Dikarya</taxon>
        <taxon>Ascomycota</taxon>
        <taxon>Pezizomycotina</taxon>
        <taxon>Dothideomycetes</taxon>
        <taxon>Pleosporomycetidae</taxon>
        <taxon>Pleosporales</taxon>
        <taxon>Pleosporineae</taxon>
        <taxon>Pleosporaceae</taxon>
        <taxon>Alternaria</taxon>
        <taxon>Alternaria sect. Alternaria</taxon>
        <taxon>Alternaria alternata complex</taxon>
    </lineage>
</organism>
<gene>
    <name evidence="2" type="ORF">AA0115_g12487</name>
</gene>
<keyword evidence="1" id="KW-0732">Signal</keyword>
<comment type="caution">
    <text evidence="2">The sequence shown here is derived from an EMBL/GenBank/DDBJ whole genome shotgun (WGS) entry which is preliminary data.</text>
</comment>
<evidence type="ECO:0000313" key="2">
    <source>
        <dbReference type="EMBL" id="RYN16217.1"/>
    </source>
</evidence>
<name>A0AB37W1G0_9PLEO</name>
<reference evidence="2" key="1">
    <citation type="submission" date="2017-10" db="EMBL/GenBank/DDBJ databases">
        <authorList>
            <person name="Armitage A.D."/>
            <person name="Barbara D.J."/>
            <person name="Woodhall J.W."/>
            <person name="Sreenivasaprasad S."/>
            <person name="Lane C.R."/>
            <person name="Clarkson J.P."/>
            <person name="Harrison R.J."/>
        </authorList>
    </citation>
    <scope>NUCLEOTIDE SEQUENCE</scope>
    <source>
        <strain evidence="2">FERA 1164</strain>
    </source>
</reference>
<evidence type="ECO:0000313" key="3">
    <source>
        <dbReference type="Proteomes" id="UP000292340"/>
    </source>
</evidence>
<protein>
    <submittedName>
        <fullName evidence="2">Uncharacterized protein</fullName>
    </submittedName>
</protein>
<feature type="chain" id="PRO_5044296948" evidence="1">
    <location>
        <begin position="16"/>
        <end position="125"/>
    </location>
</feature>
<dbReference type="Proteomes" id="UP000292340">
    <property type="component" value="Unassembled WGS sequence"/>
</dbReference>
<sequence>MRLLYFLLLVGLSTASLERQEGSATVANTTNQTCKTTTTTTVTSALSAADATGSRPLLFPTSPSLRLPLPYWDNRTNATRNFSAPSAPSVPFSATSSWKDGAREMLMYKTLLVIAVSMLPAALML</sequence>
<feature type="signal peptide" evidence="1">
    <location>
        <begin position="1"/>
        <end position="15"/>
    </location>
</feature>
<reference evidence="2" key="2">
    <citation type="journal article" date="2019" name="bioRxiv">
        <title>Genomics, evolutionary history and diagnostics of the Alternaria alternata species group including apple and Asian pear pathotypes.</title>
        <authorList>
            <person name="Armitage A.D."/>
            <person name="Cockerton H.M."/>
            <person name="Sreenivasaprasad S."/>
            <person name="Woodhall J.W."/>
            <person name="Lane C.R."/>
            <person name="Harrison R.J."/>
            <person name="Clarkson J.P."/>
        </authorList>
    </citation>
    <scope>NUCLEOTIDE SEQUENCE</scope>
    <source>
        <strain evidence="2">FERA 1164</strain>
    </source>
</reference>
<dbReference type="EMBL" id="PDXB01000079">
    <property type="protein sequence ID" value="RYN16217.1"/>
    <property type="molecule type" value="Genomic_DNA"/>
</dbReference>
<evidence type="ECO:0000256" key="1">
    <source>
        <dbReference type="SAM" id="SignalP"/>
    </source>
</evidence>
<dbReference type="AlphaFoldDB" id="A0AB37W1G0"/>
<proteinExistence type="predicted"/>
<accession>A0AB37W1G0</accession>